<reference evidence="2" key="1">
    <citation type="submission" date="2015-01" db="EMBL/GenBank/DDBJ databases">
        <authorList>
            <person name="MANFREDI Pablo"/>
        </authorList>
    </citation>
    <scope>NUCLEOTIDE SEQUENCE [LARGE SCALE GENOMIC DNA]</scope>
    <source>
        <strain evidence="2">Ccyn2B</strain>
    </source>
</reference>
<dbReference type="GO" id="GO:0016853">
    <property type="term" value="F:isomerase activity"/>
    <property type="evidence" value="ECO:0007669"/>
    <property type="project" value="UniProtKB-KW"/>
</dbReference>
<protein>
    <submittedName>
        <fullName evidence="1">Putative Conserved Peptidylprolyl isomerase</fullName>
    </submittedName>
</protein>
<gene>
    <name evidence="1" type="ORF">CCYN2B_40018</name>
</gene>
<keyword evidence="1" id="KW-0413">Isomerase</keyword>
<dbReference type="EMBL" id="CDOD01000034">
    <property type="protein sequence ID" value="CEN37127.1"/>
    <property type="molecule type" value="Genomic_DNA"/>
</dbReference>
<sequence>MLFFLFYRKVLLYYIFDIYVVIEMLRQIKNSLYLSFIIVLMSSCEYFSKEVPQYAIARVGEKYLYKEDIAAIMPVDYTKEDSISISEKYINNWAIKELMFVNAERNINDQEKENFERLVSDYRADLYINFYKEGLINNAIDTVVNDKEMQFFYEKNKEVFKLNETLMKLRYIQVSLNEKKKKINAFEEKLKRFENSDKRELDSLSLHFTSVYLNDSTWVKAESVLKKLPFLEKEMENNRQSFVSYRDSSGIYFVQICDVLRRNEQAPMEYVLPTLQQIILNQRKLEFVKKLETDIINTGIKKKQFEIIYE</sequence>
<proteinExistence type="predicted"/>
<organism evidence="1 2">
    <name type="scientific">Capnocytophaga cynodegmi</name>
    <dbReference type="NCBI Taxonomy" id="28189"/>
    <lineage>
        <taxon>Bacteria</taxon>
        <taxon>Pseudomonadati</taxon>
        <taxon>Bacteroidota</taxon>
        <taxon>Flavobacteriia</taxon>
        <taxon>Flavobacteriales</taxon>
        <taxon>Flavobacteriaceae</taxon>
        <taxon>Capnocytophaga</taxon>
    </lineage>
</organism>
<evidence type="ECO:0000313" key="2">
    <source>
        <dbReference type="Proteomes" id="UP000038055"/>
    </source>
</evidence>
<keyword evidence="2" id="KW-1185">Reference proteome</keyword>
<name>A0A0B7HGW3_9FLAO</name>
<accession>A0A0B7HGW3</accession>
<evidence type="ECO:0000313" key="1">
    <source>
        <dbReference type="EMBL" id="CEN37127.1"/>
    </source>
</evidence>
<dbReference type="Proteomes" id="UP000038055">
    <property type="component" value="Unassembled WGS sequence"/>
</dbReference>
<dbReference type="SUPFAM" id="SSF109998">
    <property type="entry name" value="Triger factor/SurA peptide-binding domain-like"/>
    <property type="match status" value="1"/>
</dbReference>
<dbReference type="STRING" id="28189.CCYN74_70020"/>
<dbReference type="AlphaFoldDB" id="A0A0B7HGW3"/>
<dbReference type="eggNOG" id="COG0760">
    <property type="taxonomic scope" value="Bacteria"/>
</dbReference>
<dbReference type="InterPro" id="IPR027304">
    <property type="entry name" value="Trigger_fact/SurA_dom_sf"/>
</dbReference>